<dbReference type="Pfam" id="PF05712">
    <property type="entry name" value="MRG"/>
    <property type="match status" value="1"/>
</dbReference>
<dbReference type="Gene3D" id="2.30.30.140">
    <property type="match status" value="1"/>
</dbReference>
<evidence type="ECO:0000256" key="11">
    <source>
        <dbReference type="ARBA" id="ARBA00047287"/>
    </source>
</evidence>
<dbReference type="InterPro" id="IPR026541">
    <property type="entry name" value="MRG_dom"/>
</dbReference>
<dbReference type="Gene3D" id="3.20.20.70">
    <property type="entry name" value="Aldolase class I"/>
    <property type="match status" value="1"/>
</dbReference>
<dbReference type="Gene3D" id="3.80.10.10">
    <property type="entry name" value="Ribonuclease Inhibitor"/>
    <property type="match status" value="1"/>
</dbReference>
<dbReference type="GO" id="GO:0017150">
    <property type="term" value="F:tRNA dihydrouridine synthase activity"/>
    <property type="evidence" value="ECO:0007669"/>
    <property type="project" value="InterPro"/>
</dbReference>
<dbReference type="InterPro" id="IPR018517">
    <property type="entry name" value="tRNA_hU_synthase_CS"/>
</dbReference>
<dbReference type="Pfam" id="PF11717">
    <property type="entry name" value="Tudor-knot"/>
    <property type="match status" value="1"/>
</dbReference>
<dbReference type="InterPro" id="IPR036047">
    <property type="entry name" value="F-box-like_dom_sf"/>
</dbReference>
<dbReference type="GO" id="GO:0050660">
    <property type="term" value="F:flavin adenine dinucleotide binding"/>
    <property type="evidence" value="ECO:0007669"/>
    <property type="project" value="InterPro"/>
</dbReference>
<dbReference type="InterPro" id="IPR035587">
    <property type="entry name" value="DUS-like_FMN-bd"/>
</dbReference>
<comment type="subcellular location">
    <subcellularLocation>
        <location evidence="2">Cytoplasm</location>
        <location evidence="2">Cytoskeleton</location>
        <location evidence="2">Cilium axoneme</location>
    </subcellularLocation>
</comment>
<evidence type="ECO:0000256" key="1">
    <source>
        <dbReference type="ARBA" id="ARBA00001917"/>
    </source>
</evidence>
<dbReference type="InterPro" id="IPR038217">
    <property type="entry name" value="MRG_C_sf"/>
</dbReference>
<keyword evidence="4" id="KW-0288">FMN</keyword>
<evidence type="ECO:0000256" key="10">
    <source>
        <dbReference type="ARBA" id="ARBA00038890"/>
    </source>
</evidence>
<dbReference type="EC" id="1.3.1.88" evidence="10"/>
<evidence type="ECO:0000313" key="18">
    <source>
        <dbReference type="Proteomes" id="UP001205105"/>
    </source>
</evidence>
<dbReference type="InterPro" id="IPR025995">
    <property type="entry name" value="Tudor-knot"/>
</dbReference>
<feature type="region of interest" description="Disordered" evidence="15">
    <location>
        <begin position="222"/>
        <end position="255"/>
    </location>
</feature>
<evidence type="ECO:0000256" key="4">
    <source>
        <dbReference type="ARBA" id="ARBA00022643"/>
    </source>
</evidence>
<dbReference type="InterPro" id="IPR001810">
    <property type="entry name" value="F-box_dom"/>
</dbReference>
<dbReference type="PROSITE" id="PS01136">
    <property type="entry name" value="UPF0034"/>
    <property type="match status" value="1"/>
</dbReference>
<protein>
    <recommendedName>
        <fullName evidence="10">tRNA-dihydrouridine(16/17) synthase [NAD(P)(+)]</fullName>
        <ecNumber evidence="10">1.3.1.88</ecNumber>
    </recommendedName>
</protein>
<sequence>MGRRQAAAAAAAAINEAAAAAKTTQAELRQLELDYQPRKGGTAKWKKGSKVLVPHTDQYYAAVVLQGQKRADGQWYLLHYDGWSNKYNEWVEESGLVRWDKTLLEQSAAAAGNPPGDLAGRKQLRLHIPPLLKKVVLDDSTQVNLKGTLLPLPRSAHGRPTVSDLLKDYEAAVAKEVPEGEQQDPQKAEAVREMVAGVRAYFDQALRHCLLYSHEVQQADEALRSGGGGGSGAAAAADRPAEGGQADGSSAGGKAPSELYGAEHLVRLFVKLPELVPVAFMTPPDVVRLEQQLHDLMRRMTEVKRHAKYFSVPEEYNPNPAYDPMLSLHLQPLLGGGPTAAGAAGTRGPEAGGGEGTPAPGTRESHPRRKRAMEVCKQPAELVPQAERAWAWFEEMGAPKYWVAPMVDQSELAFRQLCRRHGATGAYTPMLHARLFLETPAYRAEHFTTCQADRPLLTQFCANDPEVLLRAAQLVERHCDGVDLNLGCPQRIARRGKYGAYLMDDLPLIERMVRTLATNLSVPVTVKIRRFHSVEKTVEYAQMLERAGAWLLAIHGRTREQKRASEVLADWEHVRAVKQALRIPVLGNGNIRTLHDCEALMEATGVDGVMSAESLLVDPALFSRRRMQPGGEYGHLDGCHLLLEYLDLVDLHPTPWRMVKGHAFQLLGPWLTEFTDLREQLNRSHEWDTEKLRGLVMDMLGRIEATGRTHPVPALSARALARMEAEARLQQAIAEQEREEAAVAALQGGSDATHRERPLCLMDLHDKVMVHIFGFLPLEQRLGSVELVCRRFRDLSRDAPQLHLTAVVLQSHFLSALVRVRSLAEWLIKRGGSVQRLNMQLGVNLRSEGSTAEGDGLDFESEATDRGDQLELLTEALQAVAFCAARGSLSELQLCFEYLPAFRFSSATAAALAGLRKFSLTVQGGGIPDEQDLFDGLLAVVGPLHIMTGLRELHLKGCPLHLKPRLRLPPGLTQLHLGSDVERTFDRLPKQLSSLAALRHLSIHALWAPAEQYSVLAPLTGLQRLELEYCEHLPAVEVLQELSSLEALSLDHRQQPGSVVTLNAALEAVGHQLTELQLQPRGMPQWPQALAACTELRHLALDGRMEQPALPQGGWLAGLHRLVVPQQTAAASLAAPQVVPRLEVLGLTDMKEDQQAGQALLSFAAEHSRLQRLVLDEGKDPAVELQQAVAQAQQRKPSLDVVWCPSQSWVTSVALKGDPELTRMREVLAPWRDIN</sequence>
<evidence type="ECO:0000256" key="3">
    <source>
        <dbReference type="ARBA" id="ARBA00022630"/>
    </source>
</evidence>
<comment type="caution">
    <text evidence="17">The sequence shown here is derived from an EMBL/GenBank/DDBJ whole genome shotgun (WGS) entry which is preliminary data.</text>
</comment>
<organism evidence="17 18">
    <name type="scientific">Chlorella ohadii</name>
    <dbReference type="NCBI Taxonomy" id="2649997"/>
    <lineage>
        <taxon>Eukaryota</taxon>
        <taxon>Viridiplantae</taxon>
        <taxon>Chlorophyta</taxon>
        <taxon>core chlorophytes</taxon>
        <taxon>Trebouxiophyceae</taxon>
        <taxon>Chlorellales</taxon>
        <taxon>Chlorellaceae</taxon>
        <taxon>Chlorella clade</taxon>
        <taxon>Chlorella</taxon>
    </lineage>
</organism>
<keyword evidence="5" id="KW-0819">tRNA processing</keyword>
<feature type="compositionally biased region" description="Low complexity" evidence="15">
    <location>
        <begin position="233"/>
        <end position="244"/>
    </location>
</feature>
<evidence type="ECO:0000256" key="6">
    <source>
        <dbReference type="ARBA" id="ARBA00022857"/>
    </source>
</evidence>
<name>A0AAD5H2T2_9CHLO</name>
<dbReference type="PANTHER" id="PTHR11082:SF5">
    <property type="entry name" value="TRNA-DIHYDROURIDINE(16_17) SYNTHASE [NAD(P)(+)]-LIKE"/>
    <property type="match status" value="1"/>
</dbReference>
<comment type="catalytic activity">
    <reaction evidence="14">
        <text>5,6-dihydrouridine(17) in tRNA + NADP(+) = uridine(17) in tRNA + NADPH + H(+)</text>
        <dbReference type="Rhea" id="RHEA:53368"/>
        <dbReference type="Rhea" id="RHEA-COMP:13541"/>
        <dbReference type="Rhea" id="RHEA-COMP:13542"/>
        <dbReference type="ChEBI" id="CHEBI:15378"/>
        <dbReference type="ChEBI" id="CHEBI:57783"/>
        <dbReference type="ChEBI" id="CHEBI:58349"/>
        <dbReference type="ChEBI" id="CHEBI:65315"/>
        <dbReference type="ChEBI" id="CHEBI:74443"/>
        <dbReference type="EC" id="1.3.1.88"/>
    </reaction>
    <physiologicalReaction direction="right-to-left" evidence="14">
        <dbReference type="Rhea" id="RHEA:53370"/>
    </physiologicalReaction>
</comment>
<dbReference type="Proteomes" id="UP001205105">
    <property type="component" value="Unassembled WGS sequence"/>
</dbReference>
<keyword evidence="3" id="KW-0285">Flavoprotein</keyword>
<evidence type="ECO:0000256" key="13">
    <source>
        <dbReference type="ARBA" id="ARBA00048934"/>
    </source>
</evidence>
<dbReference type="SUPFAM" id="SSF54160">
    <property type="entry name" value="Chromo domain-like"/>
    <property type="match status" value="1"/>
</dbReference>
<evidence type="ECO:0000256" key="14">
    <source>
        <dbReference type="ARBA" id="ARBA00049467"/>
    </source>
</evidence>
<dbReference type="SUPFAM" id="SSF52047">
    <property type="entry name" value="RNI-like"/>
    <property type="match status" value="1"/>
</dbReference>
<evidence type="ECO:0000256" key="8">
    <source>
        <dbReference type="ARBA" id="ARBA00023027"/>
    </source>
</evidence>
<reference evidence="17" key="1">
    <citation type="submission" date="2020-11" db="EMBL/GenBank/DDBJ databases">
        <title>Chlorella ohadii genome sequencing and assembly.</title>
        <authorList>
            <person name="Murik O."/>
            <person name="Treves H."/>
            <person name="Kedem I."/>
            <person name="Shotland Y."/>
            <person name="Kaplan A."/>
        </authorList>
    </citation>
    <scope>NUCLEOTIDE SEQUENCE</scope>
    <source>
        <strain evidence="17">1</strain>
    </source>
</reference>
<feature type="compositionally biased region" description="Low complexity" evidence="15">
    <location>
        <begin position="340"/>
        <end position="349"/>
    </location>
</feature>
<dbReference type="Pfam" id="PF01207">
    <property type="entry name" value="Dus"/>
    <property type="match status" value="1"/>
</dbReference>
<evidence type="ECO:0000256" key="5">
    <source>
        <dbReference type="ARBA" id="ARBA00022694"/>
    </source>
</evidence>
<dbReference type="PROSITE" id="PS51640">
    <property type="entry name" value="MRG"/>
    <property type="match status" value="1"/>
</dbReference>
<dbReference type="GO" id="GO:0005930">
    <property type="term" value="C:axoneme"/>
    <property type="evidence" value="ECO:0007669"/>
    <property type="project" value="UniProtKB-SubCell"/>
</dbReference>
<dbReference type="PROSITE" id="PS50181">
    <property type="entry name" value="FBOX"/>
    <property type="match status" value="1"/>
</dbReference>
<dbReference type="PANTHER" id="PTHR11082">
    <property type="entry name" value="TRNA-DIHYDROURIDINE SYNTHASE"/>
    <property type="match status" value="1"/>
</dbReference>
<dbReference type="AlphaFoldDB" id="A0AAD5H2T2"/>
<gene>
    <name evidence="17" type="ORF">COHA_008891</name>
</gene>
<evidence type="ECO:0000259" key="16">
    <source>
        <dbReference type="PROSITE" id="PS50181"/>
    </source>
</evidence>
<accession>A0AAD5H2T2</accession>
<dbReference type="Gene3D" id="1.20.1280.50">
    <property type="match status" value="1"/>
</dbReference>
<dbReference type="Gene3D" id="1.10.274.30">
    <property type="entry name" value="MRG domain"/>
    <property type="match status" value="1"/>
</dbReference>
<keyword evidence="6" id="KW-0521">NADP</keyword>
<comment type="cofactor">
    <cofactor evidence="1">
        <name>FMN</name>
        <dbReference type="ChEBI" id="CHEBI:58210"/>
    </cofactor>
</comment>
<evidence type="ECO:0000256" key="7">
    <source>
        <dbReference type="ARBA" id="ARBA00023002"/>
    </source>
</evidence>
<comment type="catalytic activity">
    <reaction evidence="13">
        <text>5,6-dihydrouridine(16) in tRNA + NAD(+) = uridine(16) in tRNA + NADH + H(+)</text>
        <dbReference type="Rhea" id="RHEA:53380"/>
        <dbReference type="Rhea" id="RHEA-COMP:13543"/>
        <dbReference type="Rhea" id="RHEA-COMP:13544"/>
        <dbReference type="ChEBI" id="CHEBI:15378"/>
        <dbReference type="ChEBI" id="CHEBI:57540"/>
        <dbReference type="ChEBI" id="CHEBI:57945"/>
        <dbReference type="ChEBI" id="CHEBI:65315"/>
        <dbReference type="ChEBI" id="CHEBI:74443"/>
        <dbReference type="EC" id="1.3.1.88"/>
    </reaction>
    <physiologicalReaction direction="right-to-left" evidence="13">
        <dbReference type="Rhea" id="RHEA:53382"/>
    </physiologicalReaction>
</comment>
<evidence type="ECO:0000256" key="9">
    <source>
        <dbReference type="ARBA" id="ARBA00038313"/>
    </source>
</evidence>
<feature type="region of interest" description="Disordered" evidence="15">
    <location>
        <begin position="337"/>
        <end position="370"/>
    </location>
</feature>
<evidence type="ECO:0000313" key="17">
    <source>
        <dbReference type="EMBL" id="KAI7837277.1"/>
    </source>
</evidence>
<dbReference type="InterPro" id="IPR013785">
    <property type="entry name" value="Aldolase_TIM"/>
</dbReference>
<comment type="catalytic activity">
    <reaction evidence="12">
        <text>5,6-dihydrouridine(16) in tRNA + NADP(+) = uridine(16) in tRNA + NADPH + H(+)</text>
        <dbReference type="Rhea" id="RHEA:53376"/>
        <dbReference type="Rhea" id="RHEA-COMP:13543"/>
        <dbReference type="Rhea" id="RHEA-COMP:13544"/>
        <dbReference type="ChEBI" id="CHEBI:15378"/>
        <dbReference type="ChEBI" id="CHEBI:57783"/>
        <dbReference type="ChEBI" id="CHEBI:58349"/>
        <dbReference type="ChEBI" id="CHEBI:65315"/>
        <dbReference type="ChEBI" id="CHEBI:74443"/>
        <dbReference type="EC" id="1.3.1.88"/>
    </reaction>
    <physiologicalReaction direction="right-to-left" evidence="12">
        <dbReference type="Rhea" id="RHEA:53378"/>
    </physiologicalReaction>
</comment>
<keyword evidence="8" id="KW-0520">NAD</keyword>
<dbReference type="CDD" id="cd02801">
    <property type="entry name" value="DUS_like_FMN"/>
    <property type="match status" value="1"/>
</dbReference>
<comment type="catalytic activity">
    <reaction evidence="11">
        <text>5,6-dihydrouridine(17) in tRNA + NAD(+) = uridine(17) in tRNA + NADH + H(+)</text>
        <dbReference type="Rhea" id="RHEA:53372"/>
        <dbReference type="Rhea" id="RHEA-COMP:13541"/>
        <dbReference type="Rhea" id="RHEA-COMP:13542"/>
        <dbReference type="ChEBI" id="CHEBI:15378"/>
        <dbReference type="ChEBI" id="CHEBI:57540"/>
        <dbReference type="ChEBI" id="CHEBI:57945"/>
        <dbReference type="ChEBI" id="CHEBI:65315"/>
        <dbReference type="ChEBI" id="CHEBI:74443"/>
        <dbReference type="EC" id="1.3.1.88"/>
    </reaction>
    <physiologicalReaction direction="right-to-left" evidence="11">
        <dbReference type="Rhea" id="RHEA:53374"/>
    </physiologicalReaction>
</comment>
<dbReference type="InterPro" id="IPR032675">
    <property type="entry name" value="LRR_dom_sf"/>
</dbReference>
<dbReference type="SUPFAM" id="SSF81383">
    <property type="entry name" value="F-box domain"/>
    <property type="match status" value="1"/>
</dbReference>
<evidence type="ECO:0000256" key="15">
    <source>
        <dbReference type="SAM" id="MobiDB-lite"/>
    </source>
</evidence>
<keyword evidence="7" id="KW-0560">Oxidoreductase</keyword>
<keyword evidence="18" id="KW-1185">Reference proteome</keyword>
<proteinExistence type="inferred from homology"/>
<comment type="similarity">
    <text evidence="9">Belongs to the Dus family. Dus1 subfamily.</text>
</comment>
<dbReference type="SUPFAM" id="SSF51395">
    <property type="entry name" value="FMN-linked oxidoreductases"/>
    <property type="match status" value="1"/>
</dbReference>
<dbReference type="EMBL" id="JADXDR010000158">
    <property type="protein sequence ID" value="KAI7837277.1"/>
    <property type="molecule type" value="Genomic_DNA"/>
</dbReference>
<dbReference type="InterPro" id="IPR016197">
    <property type="entry name" value="Chromo-like_dom_sf"/>
</dbReference>
<evidence type="ECO:0000256" key="12">
    <source>
        <dbReference type="ARBA" id="ARBA00047652"/>
    </source>
</evidence>
<feature type="domain" description="F-box" evidence="16">
    <location>
        <begin position="758"/>
        <end position="807"/>
    </location>
</feature>
<evidence type="ECO:0000256" key="2">
    <source>
        <dbReference type="ARBA" id="ARBA00004430"/>
    </source>
</evidence>